<dbReference type="Pfam" id="PF14416">
    <property type="entry name" value="PMR5N"/>
    <property type="match status" value="1"/>
</dbReference>
<proteinExistence type="inferred from homology"/>
<accession>A0A9D4ZDG1</accession>
<organism evidence="11 12">
    <name type="scientific">Adiantum capillus-veneris</name>
    <name type="common">Maidenhair fern</name>
    <dbReference type="NCBI Taxonomy" id="13818"/>
    <lineage>
        <taxon>Eukaryota</taxon>
        <taxon>Viridiplantae</taxon>
        <taxon>Streptophyta</taxon>
        <taxon>Embryophyta</taxon>
        <taxon>Tracheophyta</taxon>
        <taxon>Polypodiopsida</taxon>
        <taxon>Polypodiidae</taxon>
        <taxon>Polypodiales</taxon>
        <taxon>Pteridineae</taxon>
        <taxon>Pteridaceae</taxon>
        <taxon>Vittarioideae</taxon>
        <taxon>Adiantum</taxon>
    </lineage>
</organism>
<dbReference type="InterPro" id="IPR026057">
    <property type="entry name" value="TBL_C"/>
</dbReference>
<evidence type="ECO:0000256" key="5">
    <source>
        <dbReference type="ARBA" id="ARBA00022989"/>
    </source>
</evidence>
<evidence type="ECO:0000313" key="12">
    <source>
        <dbReference type="Proteomes" id="UP000886520"/>
    </source>
</evidence>
<comment type="caution">
    <text evidence="11">The sequence shown here is derived from an EMBL/GenBank/DDBJ whole genome shotgun (WGS) entry which is preliminary data.</text>
</comment>
<evidence type="ECO:0000256" key="7">
    <source>
        <dbReference type="SAM" id="MobiDB-lite"/>
    </source>
</evidence>
<protein>
    <recommendedName>
        <fullName evidence="13">Trichome birefringence-like N-terminal domain-containing protein</fullName>
    </recommendedName>
</protein>
<gene>
    <name evidence="11" type="ORF">GOP47_0013495</name>
</gene>
<dbReference type="EMBL" id="JABFUD020000013">
    <property type="protein sequence ID" value="KAI5071244.1"/>
    <property type="molecule type" value="Genomic_DNA"/>
</dbReference>
<reference evidence="11" key="1">
    <citation type="submission" date="2021-01" db="EMBL/GenBank/DDBJ databases">
        <title>Adiantum capillus-veneris genome.</title>
        <authorList>
            <person name="Fang Y."/>
            <person name="Liao Q."/>
        </authorList>
    </citation>
    <scope>NUCLEOTIDE SEQUENCE</scope>
    <source>
        <strain evidence="11">H3</strain>
        <tissue evidence="11">Leaf</tissue>
    </source>
</reference>
<feature type="region of interest" description="Disordered" evidence="7">
    <location>
        <begin position="87"/>
        <end position="125"/>
    </location>
</feature>
<dbReference type="OrthoDB" id="630188at2759"/>
<comment type="similarity">
    <text evidence="2">Belongs to the PC-esterase family. TBL subfamily.</text>
</comment>
<dbReference type="GO" id="GO:0016413">
    <property type="term" value="F:O-acetyltransferase activity"/>
    <property type="evidence" value="ECO:0007669"/>
    <property type="project" value="InterPro"/>
</dbReference>
<evidence type="ECO:0000313" key="11">
    <source>
        <dbReference type="EMBL" id="KAI5071244.1"/>
    </source>
</evidence>
<dbReference type="InterPro" id="IPR025846">
    <property type="entry name" value="TBL_N"/>
</dbReference>
<feature type="domain" description="Trichome birefringence-like N-terminal" evidence="10">
    <location>
        <begin position="143"/>
        <end position="195"/>
    </location>
</feature>
<evidence type="ECO:0000256" key="3">
    <source>
        <dbReference type="ARBA" id="ARBA00022692"/>
    </source>
</evidence>
<dbReference type="Proteomes" id="UP000886520">
    <property type="component" value="Chromosome 13"/>
</dbReference>
<name>A0A9D4ZDG1_ADICA</name>
<evidence type="ECO:0000256" key="1">
    <source>
        <dbReference type="ARBA" id="ARBA00004167"/>
    </source>
</evidence>
<dbReference type="Pfam" id="PF13839">
    <property type="entry name" value="PC-Esterase"/>
    <property type="match status" value="1"/>
</dbReference>
<feature type="transmembrane region" description="Helical" evidence="8">
    <location>
        <begin position="12"/>
        <end position="31"/>
    </location>
</feature>
<keyword evidence="6 8" id="KW-0472">Membrane</keyword>
<dbReference type="InterPro" id="IPR029962">
    <property type="entry name" value="TBL"/>
</dbReference>
<keyword evidence="12" id="KW-1185">Reference proteome</keyword>
<evidence type="ECO:0000256" key="6">
    <source>
        <dbReference type="ARBA" id="ARBA00023136"/>
    </source>
</evidence>
<feature type="compositionally biased region" description="Basic and acidic residues" evidence="7">
    <location>
        <begin position="67"/>
        <end position="81"/>
    </location>
</feature>
<evidence type="ECO:0000259" key="10">
    <source>
        <dbReference type="Pfam" id="PF14416"/>
    </source>
</evidence>
<keyword evidence="3 8" id="KW-0812">Transmembrane</keyword>
<dbReference type="PANTHER" id="PTHR32285">
    <property type="entry name" value="PROTEIN TRICHOME BIREFRINGENCE-LIKE 9-RELATED"/>
    <property type="match status" value="1"/>
</dbReference>
<evidence type="ECO:0000256" key="2">
    <source>
        <dbReference type="ARBA" id="ARBA00007727"/>
    </source>
</evidence>
<sequence length="483" mass="55357">MESSKLLTQRAVVLILMIMVVLPFVLARLYISHITLLLTAVYTELPLLPLISMAPPLPKISGVANGEEQREQRSPPNEDHIAQKETVLKEEEEEKQHDCHEQTEEDSTEKLKKDEVNTNSDGLRQEQIGIDDPIQVIDFSVGGCNIWKGKWIPHHSPPAYTNATCQFIQGHQDCLKNGRPDLQYLQWKWKPHDCDLPLFDAEEFLKLVQGKAWAFVGDSISRNHFQSILCFLSQVESPEHLYRDDRDLFVRWFFPLYNFTLAVFWSPFLVRWTEDDVEGLPPNTQKLHLDVVDKNWASAIHKYDYVVLSGGHWFMKPSIYFMNNEIIGCHYLPGTNFTQIGFYYGLQTALQTVYDYLISSSYNGVVFFRTFTPAHFENGQWHEGGNCVRTAPTHNATLGGVTLEMYNIQVKEFGRALRLSKPCSTFKIVDTIHASVLRADGHPGPYRSLGATRTDLPQDCLHWCLPGAIDTWSAMLLEMLRHM</sequence>
<dbReference type="PANTHER" id="PTHR32285:SF48">
    <property type="entry name" value="PROTEIN TRICHOME BIREFRINGENCE-LIKE 19"/>
    <property type="match status" value="1"/>
</dbReference>
<dbReference type="AlphaFoldDB" id="A0A9D4ZDG1"/>
<dbReference type="GO" id="GO:0005794">
    <property type="term" value="C:Golgi apparatus"/>
    <property type="evidence" value="ECO:0007669"/>
    <property type="project" value="TreeGrafter"/>
</dbReference>
<keyword evidence="4" id="KW-0735">Signal-anchor</keyword>
<feature type="domain" description="Trichome birefringence-like C-terminal" evidence="9">
    <location>
        <begin position="196"/>
        <end position="479"/>
    </location>
</feature>
<evidence type="ECO:0000259" key="9">
    <source>
        <dbReference type="Pfam" id="PF13839"/>
    </source>
</evidence>
<dbReference type="GO" id="GO:0016020">
    <property type="term" value="C:membrane"/>
    <property type="evidence" value="ECO:0007669"/>
    <property type="project" value="UniProtKB-SubCell"/>
</dbReference>
<feature type="region of interest" description="Disordered" evidence="7">
    <location>
        <begin position="62"/>
        <end position="81"/>
    </location>
</feature>
<evidence type="ECO:0008006" key="13">
    <source>
        <dbReference type="Google" id="ProtNLM"/>
    </source>
</evidence>
<evidence type="ECO:0000256" key="8">
    <source>
        <dbReference type="SAM" id="Phobius"/>
    </source>
</evidence>
<keyword evidence="5 8" id="KW-1133">Transmembrane helix</keyword>
<comment type="subcellular location">
    <subcellularLocation>
        <location evidence="1">Membrane</location>
        <topology evidence="1">Single-pass membrane protein</topology>
    </subcellularLocation>
</comment>
<feature type="compositionally biased region" description="Basic and acidic residues" evidence="7">
    <location>
        <begin position="87"/>
        <end position="116"/>
    </location>
</feature>
<evidence type="ECO:0000256" key="4">
    <source>
        <dbReference type="ARBA" id="ARBA00022968"/>
    </source>
</evidence>